<evidence type="ECO:0000256" key="4">
    <source>
        <dbReference type="ARBA" id="ARBA00022676"/>
    </source>
</evidence>
<evidence type="ECO:0000259" key="11">
    <source>
        <dbReference type="Pfam" id="PF02366"/>
    </source>
</evidence>
<accession>A0AAE4FU01</accession>
<evidence type="ECO:0000313" key="14">
    <source>
        <dbReference type="Proteomes" id="UP001268256"/>
    </source>
</evidence>
<dbReference type="EMBL" id="JAVMIP010000026">
    <property type="protein sequence ID" value="MDS3862308.1"/>
    <property type="molecule type" value="Genomic_DNA"/>
</dbReference>
<dbReference type="GO" id="GO:0004169">
    <property type="term" value="F:dolichyl-phosphate-mannose-protein mannosyltransferase activity"/>
    <property type="evidence" value="ECO:0007669"/>
    <property type="project" value="UniProtKB-UniRule"/>
</dbReference>
<dbReference type="EC" id="2.4.1.-" evidence="10"/>
<dbReference type="GO" id="GO:0005886">
    <property type="term" value="C:plasma membrane"/>
    <property type="evidence" value="ECO:0007669"/>
    <property type="project" value="UniProtKB-SubCell"/>
</dbReference>
<feature type="transmembrane region" description="Helical" evidence="10">
    <location>
        <begin position="218"/>
        <end position="241"/>
    </location>
</feature>
<proteinExistence type="inferred from homology"/>
<feature type="transmembrane region" description="Helical" evidence="10">
    <location>
        <begin position="111"/>
        <end position="128"/>
    </location>
</feature>
<dbReference type="PANTHER" id="PTHR10050:SF46">
    <property type="entry name" value="PROTEIN O-MANNOSYL-TRANSFERASE 2"/>
    <property type="match status" value="1"/>
</dbReference>
<evidence type="ECO:0000259" key="12">
    <source>
        <dbReference type="Pfam" id="PF16192"/>
    </source>
</evidence>
<feature type="transmembrane region" description="Helical" evidence="10">
    <location>
        <begin position="187"/>
        <end position="206"/>
    </location>
</feature>
<keyword evidence="5 10" id="KW-0808">Transferase</keyword>
<dbReference type="PANTHER" id="PTHR10050">
    <property type="entry name" value="DOLICHYL-PHOSPHATE-MANNOSE--PROTEIN MANNOSYLTRANSFERASE"/>
    <property type="match status" value="1"/>
</dbReference>
<dbReference type="GO" id="GO:0012505">
    <property type="term" value="C:endomembrane system"/>
    <property type="evidence" value="ECO:0007669"/>
    <property type="project" value="UniProtKB-SubCell"/>
</dbReference>
<evidence type="ECO:0000256" key="6">
    <source>
        <dbReference type="ARBA" id="ARBA00022692"/>
    </source>
</evidence>
<feature type="transmembrane region" description="Helical" evidence="10">
    <location>
        <begin position="134"/>
        <end position="155"/>
    </location>
</feature>
<comment type="function">
    <text evidence="10">Protein O-mannosyltransferase that catalyzes the transfer of a single mannose residue from a polyprenol phospho-mannosyl lipidic donor to the hydroxyl group of selected serine and threonine residues in acceptor proteins.</text>
</comment>
<evidence type="ECO:0000256" key="7">
    <source>
        <dbReference type="ARBA" id="ARBA00022989"/>
    </source>
</evidence>
<dbReference type="Proteomes" id="UP001268256">
    <property type="component" value="Unassembled WGS sequence"/>
</dbReference>
<keyword evidence="6 10" id="KW-0812">Transmembrane</keyword>
<keyword evidence="10" id="KW-1003">Cell membrane</keyword>
<keyword evidence="7 10" id="KW-1133">Transmembrane helix</keyword>
<comment type="caution">
    <text evidence="13">The sequence shown here is derived from an EMBL/GenBank/DDBJ whole genome shotgun (WGS) entry which is preliminary data.</text>
</comment>
<feature type="domain" description="Protein O-mannosyl-transferase C-terminal four TM" evidence="12">
    <location>
        <begin position="252"/>
        <end position="473"/>
    </location>
</feature>
<evidence type="ECO:0000256" key="10">
    <source>
        <dbReference type="RuleBase" id="RU367007"/>
    </source>
</evidence>
<sequence length="474" mass="54044">MPRPLMFLRSPLGLGLVGVWLFALVTRFWGLTRFNTLVFDEIYFARFGRNYLAGLPFFDAHPPLGKYLIALGIYLSGHFDPWGYRWLNAFTGALIPLLVAGLAACLWRKPLFIFLAAFLTSLDGLLLVESRYALINMYLLFFGLVGQILWLWACGQRGRQRWIGLVGAGLALGCCVAVKWSGLGYVLGLYGVWGIAKICGWVWGYGQRWGQHLQAWGNWSFWQMGLVFPISMAGIYSLLWWPHLRLNPGVGFFQIQQQLYNYHKSISSTAHPYCSAWFTWPLGLRPMSYFYLTVDQLTPNLGNPPLFGPMSPRNATAWVYDVHAQFNPVLLWLSTLSVLILLLGLGVWIWERWQWDQTRPIQFSGSAQHQVTRQLTPAVALFVVMNYGANLLPWVQVGRCLFIYHYLPAAIFSFLGLAALLTQAGIQSDIRWRGVAVLAIALVIGGFIFWLPIFLGLPLTPLEFSWRMWFRSWI</sequence>
<dbReference type="InterPro" id="IPR003342">
    <property type="entry name" value="ArnT-like_N"/>
</dbReference>
<dbReference type="Pfam" id="PF02366">
    <property type="entry name" value="PMT"/>
    <property type="match status" value="2"/>
</dbReference>
<dbReference type="Pfam" id="PF16192">
    <property type="entry name" value="PMT_4TMC"/>
    <property type="match status" value="1"/>
</dbReference>
<evidence type="ECO:0000256" key="9">
    <source>
        <dbReference type="ARBA" id="ARBA00093617"/>
    </source>
</evidence>
<feature type="transmembrane region" description="Helical" evidence="10">
    <location>
        <begin position="329"/>
        <end position="350"/>
    </location>
</feature>
<feature type="transmembrane region" description="Helical" evidence="10">
    <location>
        <begin position="401"/>
        <end position="422"/>
    </location>
</feature>
<feature type="transmembrane region" description="Helical" evidence="10">
    <location>
        <begin position="371"/>
        <end position="389"/>
    </location>
</feature>
<keyword evidence="14" id="KW-1185">Reference proteome</keyword>
<evidence type="ECO:0000256" key="2">
    <source>
        <dbReference type="ARBA" id="ARBA00004922"/>
    </source>
</evidence>
<feature type="transmembrane region" description="Helical" evidence="10">
    <location>
        <begin position="162"/>
        <end position="181"/>
    </location>
</feature>
<keyword evidence="8 10" id="KW-0472">Membrane</keyword>
<evidence type="ECO:0000313" key="13">
    <source>
        <dbReference type="EMBL" id="MDS3862308.1"/>
    </source>
</evidence>
<feature type="domain" description="ArnT-like N-terminal" evidence="11">
    <location>
        <begin position="21"/>
        <end position="78"/>
    </location>
</feature>
<dbReference type="AlphaFoldDB" id="A0AAE4FU01"/>
<evidence type="ECO:0000256" key="5">
    <source>
        <dbReference type="ARBA" id="ARBA00022679"/>
    </source>
</evidence>
<dbReference type="InterPro" id="IPR027005">
    <property type="entry name" value="PMT-like"/>
</dbReference>
<name>A0AAE4FU01_9CYAN</name>
<keyword evidence="4 10" id="KW-0328">Glycosyltransferase</keyword>
<evidence type="ECO:0000256" key="1">
    <source>
        <dbReference type="ARBA" id="ARBA00004127"/>
    </source>
</evidence>
<evidence type="ECO:0000256" key="8">
    <source>
        <dbReference type="ARBA" id="ARBA00023136"/>
    </source>
</evidence>
<comment type="subcellular location">
    <subcellularLocation>
        <location evidence="10">Cell membrane</location>
    </subcellularLocation>
    <subcellularLocation>
        <location evidence="1">Endomembrane system</location>
        <topology evidence="1">Multi-pass membrane protein</topology>
    </subcellularLocation>
</comment>
<feature type="transmembrane region" description="Helical" evidence="10">
    <location>
        <begin position="86"/>
        <end position="104"/>
    </location>
</feature>
<reference evidence="14" key="1">
    <citation type="submission" date="2023-07" db="EMBL/GenBank/DDBJ databases">
        <authorList>
            <person name="Luz R."/>
            <person name="Cordeiro R."/>
            <person name="Fonseca A."/>
            <person name="Goncalves V."/>
        </authorList>
    </citation>
    <scope>NUCLEOTIDE SEQUENCE [LARGE SCALE GENOMIC DNA]</scope>
    <source>
        <strain evidence="14">BACA0444</strain>
    </source>
</reference>
<dbReference type="InterPro" id="IPR032421">
    <property type="entry name" value="PMT_4TMC"/>
</dbReference>
<protein>
    <recommendedName>
        <fullName evidence="9 10">Polyprenol-phosphate-mannose--protein mannosyltransferase</fullName>
        <ecNumber evidence="10">2.4.1.-</ecNumber>
    </recommendedName>
</protein>
<comment type="pathway">
    <text evidence="2 10">Protein modification; protein glycosylation.</text>
</comment>
<feature type="transmembrane region" description="Helical" evidence="10">
    <location>
        <begin position="434"/>
        <end position="459"/>
    </location>
</feature>
<feature type="domain" description="ArnT-like N-terminal" evidence="11">
    <location>
        <begin position="82"/>
        <end position="202"/>
    </location>
</feature>
<organism evidence="13 14">
    <name type="scientific">Pseudocalidococcus azoricus BACA0444</name>
    <dbReference type="NCBI Taxonomy" id="2918990"/>
    <lineage>
        <taxon>Bacteria</taxon>
        <taxon>Bacillati</taxon>
        <taxon>Cyanobacteriota</taxon>
        <taxon>Cyanophyceae</taxon>
        <taxon>Acaryochloridales</taxon>
        <taxon>Thermosynechococcaceae</taxon>
        <taxon>Pseudocalidococcus</taxon>
        <taxon>Pseudocalidococcus azoricus</taxon>
    </lineage>
</organism>
<comment type="similarity">
    <text evidence="3 10">Belongs to the glycosyltransferase 39 family.</text>
</comment>
<gene>
    <name evidence="13" type="ORF">RIF25_16025</name>
</gene>
<evidence type="ECO:0000256" key="3">
    <source>
        <dbReference type="ARBA" id="ARBA00007222"/>
    </source>
</evidence>
<feature type="transmembrane region" description="Helical" evidence="10">
    <location>
        <begin position="12"/>
        <end position="30"/>
    </location>
</feature>